<evidence type="ECO:0000313" key="7">
    <source>
        <dbReference type="Proteomes" id="UP000198619"/>
    </source>
</evidence>
<comment type="subcellular location">
    <subcellularLocation>
        <location evidence="1">Endomembrane system</location>
        <topology evidence="1">Multi-pass membrane protein</topology>
    </subcellularLocation>
</comment>
<sequence>MRISSLNGALNGDDILSLIEDWVYIPGLTVENIVIKDEIEINGQYKVIIKIPFKITLSLEGTSKECIYLNLTSIKLYKLQIYSFFRKLALKKVIEDLKDEGIAFNEGRIIIYINKLLKKAPVFLNLNLKDLFLKDGFVNVEVMNINFSMTRPIEDNVKIESEEVEQSVLILNKTKDSYTQLKCLVGEKVPEKYEPVFKYVMIIPDLIALIFRLFKDKRVPTKVKVAVSLSITYVASPIDILPDDIPFIGRIDDVAMIFFALNKILNSVDEIVILENWEGEEDIITVIKEGINYVNGFAGGERVNKIYNVF</sequence>
<keyword evidence="3" id="KW-1133">Transmembrane helix</keyword>
<evidence type="ECO:0000313" key="6">
    <source>
        <dbReference type="EMBL" id="SFA93290.1"/>
    </source>
</evidence>
<reference evidence="6 7" key="1">
    <citation type="submission" date="2016-10" db="EMBL/GenBank/DDBJ databases">
        <authorList>
            <person name="de Groot N.N."/>
        </authorList>
    </citation>
    <scope>NUCLEOTIDE SEQUENCE [LARGE SCALE GENOMIC DNA]</scope>
    <source>
        <strain evidence="6 7">DSM 12271</strain>
    </source>
</reference>
<protein>
    <submittedName>
        <fullName evidence="6">Uncharacterized membrane protein YkvA, DUF1232 family</fullName>
    </submittedName>
</protein>
<dbReference type="GO" id="GO:0012505">
    <property type="term" value="C:endomembrane system"/>
    <property type="evidence" value="ECO:0007669"/>
    <property type="project" value="UniProtKB-SubCell"/>
</dbReference>
<dbReference type="OrthoDB" id="1930546at2"/>
<evidence type="ECO:0000256" key="2">
    <source>
        <dbReference type="ARBA" id="ARBA00022692"/>
    </source>
</evidence>
<evidence type="ECO:0000256" key="4">
    <source>
        <dbReference type="ARBA" id="ARBA00023136"/>
    </source>
</evidence>
<evidence type="ECO:0000256" key="1">
    <source>
        <dbReference type="ARBA" id="ARBA00004127"/>
    </source>
</evidence>
<keyword evidence="7" id="KW-1185">Reference proteome</keyword>
<dbReference type="InterPro" id="IPR010652">
    <property type="entry name" value="DUF1232"/>
</dbReference>
<feature type="domain" description="DUF1232" evidence="5">
    <location>
        <begin position="223"/>
        <end position="259"/>
    </location>
</feature>
<gene>
    <name evidence="6" type="ORF">SAMN04488528_1006140</name>
</gene>
<dbReference type="Pfam" id="PF06803">
    <property type="entry name" value="DUF1232"/>
    <property type="match status" value="1"/>
</dbReference>
<accession>A0A1I0WYR1</accession>
<dbReference type="Proteomes" id="UP000198619">
    <property type="component" value="Unassembled WGS sequence"/>
</dbReference>
<keyword evidence="4" id="KW-0472">Membrane</keyword>
<dbReference type="STRING" id="84698.SAMN04488528_1006140"/>
<name>A0A1I0WYR1_9CLOT</name>
<proteinExistence type="predicted"/>
<dbReference type="EMBL" id="FOKI01000006">
    <property type="protein sequence ID" value="SFA93290.1"/>
    <property type="molecule type" value="Genomic_DNA"/>
</dbReference>
<dbReference type="RefSeq" id="WP_090039568.1">
    <property type="nucleotide sequence ID" value="NZ_FOKI01000006.1"/>
</dbReference>
<keyword evidence="2" id="KW-0812">Transmembrane</keyword>
<evidence type="ECO:0000256" key="3">
    <source>
        <dbReference type="ARBA" id="ARBA00022989"/>
    </source>
</evidence>
<dbReference type="AlphaFoldDB" id="A0A1I0WYR1"/>
<evidence type="ECO:0000259" key="5">
    <source>
        <dbReference type="Pfam" id="PF06803"/>
    </source>
</evidence>
<organism evidence="6 7">
    <name type="scientific">Clostridium frigidicarnis</name>
    <dbReference type="NCBI Taxonomy" id="84698"/>
    <lineage>
        <taxon>Bacteria</taxon>
        <taxon>Bacillati</taxon>
        <taxon>Bacillota</taxon>
        <taxon>Clostridia</taxon>
        <taxon>Eubacteriales</taxon>
        <taxon>Clostridiaceae</taxon>
        <taxon>Clostridium</taxon>
    </lineage>
</organism>